<accession>A0AAE1CTL1</accession>
<keyword evidence="2" id="KW-1185">Reference proteome</keyword>
<sequence length="145" mass="16136">MIHAQPRTTVLFVLSDHAMAENNRDLSELDQFRCDPSVSATDLAIKPGWDRSDARMWLQVTARAWSTTRPYTSHKPNSSPVVSRQETPQVLTFLTDGSSKRSPQKFLLSVSTLVTATFYRGGGRFPLSGHTLNDPKNGGPKITDY</sequence>
<evidence type="ECO:0000313" key="1">
    <source>
        <dbReference type="EMBL" id="KAK3734618.1"/>
    </source>
</evidence>
<evidence type="ECO:0000313" key="2">
    <source>
        <dbReference type="Proteomes" id="UP001283361"/>
    </source>
</evidence>
<gene>
    <name evidence="1" type="ORF">RRG08_003525</name>
</gene>
<comment type="caution">
    <text evidence="1">The sequence shown here is derived from an EMBL/GenBank/DDBJ whole genome shotgun (WGS) entry which is preliminary data.</text>
</comment>
<dbReference type="EMBL" id="JAWDGP010006844">
    <property type="protein sequence ID" value="KAK3734618.1"/>
    <property type="molecule type" value="Genomic_DNA"/>
</dbReference>
<proteinExistence type="predicted"/>
<dbReference type="AlphaFoldDB" id="A0AAE1CTL1"/>
<protein>
    <submittedName>
        <fullName evidence="1">Uncharacterized protein</fullName>
    </submittedName>
</protein>
<organism evidence="1 2">
    <name type="scientific">Elysia crispata</name>
    <name type="common">lettuce slug</name>
    <dbReference type="NCBI Taxonomy" id="231223"/>
    <lineage>
        <taxon>Eukaryota</taxon>
        <taxon>Metazoa</taxon>
        <taxon>Spiralia</taxon>
        <taxon>Lophotrochozoa</taxon>
        <taxon>Mollusca</taxon>
        <taxon>Gastropoda</taxon>
        <taxon>Heterobranchia</taxon>
        <taxon>Euthyneura</taxon>
        <taxon>Panpulmonata</taxon>
        <taxon>Sacoglossa</taxon>
        <taxon>Placobranchoidea</taxon>
        <taxon>Plakobranchidae</taxon>
        <taxon>Elysia</taxon>
    </lineage>
</organism>
<reference evidence="1" key="1">
    <citation type="journal article" date="2023" name="G3 (Bethesda)">
        <title>A reference genome for the long-term kleptoplast-retaining sea slug Elysia crispata morphotype clarki.</title>
        <authorList>
            <person name="Eastman K.E."/>
            <person name="Pendleton A.L."/>
            <person name="Shaikh M.A."/>
            <person name="Suttiyut T."/>
            <person name="Ogas R."/>
            <person name="Tomko P."/>
            <person name="Gavelis G."/>
            <person name="Widhalm J.R."/>
            <person name="Wisecaver J.H."/>
        </authorList>
    </citation>
    <scope>NUCLEOTIDE SEQUENCE</scope>
    <source>
        <strain evidence="1">ECLA1</strain>
    </source>
</reference>
<name>A0AAE1CTL1_9GAST</name>
<dbReference type="Proteomes" id="UP001283361">
    <property type="component" value="Unassembled WGS sequence"/>
</dbReference>